<dbReference type="Gene3D" id="3.40.630.40">
    <property type="entry name" value="Zn-dependent exopeptidases"/>
    <property type="match status" value="1"/>
</dbReference>
<dbReference type="InterPro" id="IPR007709">
    <property type="entry name" value="N-FG_amidohydro"/>
</dbReference>
<protein>
    <submittedName>
        <fullName evidence="1">N-formylglutamate amidohydrolase</fullName>
    </submittedName>
</protein>
<dbReference type="OrthoDB" id="9802050at2"/>
<dbReference type="GO" id="GO:0016787">
    <property type="term" value="F:hydrolase activity"/>
    <property type="evidence" value="ECO:0007669"/>
    <property type="project" value="UniProtKB-KW"/>
</dbReference>
<evidence type="ECO:0000313" key="1">
    <source>
        <dbReference type="EMBL" id="SOC14045.1"/>
    </source>
</evidence>
<accession>A0A285SZ69</accession>
<keyword evidence="1" id="KW-0378">Hydrolase</keyword>
<dbReference type="RefSeq" id="WP_097070767.1">
    <property type="nucleotide sequence ID" value="NZ_OBMT01000011.1"/>
</dbReference>
<proteinExistence type="predicted"/>
<gene>
    <name evidence="1" type="ORF">SAMN05877831_11181</name>
</gene>
<evidence type="ECO:0000313" key="2">
    <source>
        <dbReference type="Proteomes" id="UP000219111"/>
    </source>
</evidence>
<keyword evidence="2" id="KW-1185">Reference proteome</keyword>
<dbReference type="Proteomes" id="UP000219111">
    <property type="component" value="Unassembled WGS sequence"/>
</dbReference>
<dbReference type="SUPFAM" id="SSF53187">
    <property type="entry name" value="Zn-dependent exopeptidases"/>
    <property type="match status" value="1"/>
</dbReference>
<name>A0A285SZ69_9RHOB</name>
<sequence length="291" mass="31806">MPEAVPVIPPFRLHLPELLCSGVIFASPHSGRFYPPDFVAASQLDLLRLRSSEDAFVDQLLGAVPEQGATLIEALYPRAYVDLNRGDDELDPALIEGLARGSGGSRATMGLGVIPRVVAGGREIFRGRIPRTAAEGRLERIWRPYHAELQALMQARRAQFGRALLFDVHSMPSEATTPRSRISEIVLGDRFGTSARAETMARAEAAFRRAGFSVARNTPFAGAYIVGRYGRPTAGLEVVQVEISRALYMDEERVEPLPHFELFAHLIGAVTAELADLVRLPGERAEPLAAE</sequence>
<organism evidence="1 2">
    <name type="scientific">Rhodobacter maris</name>
    <dbReference type="NCBI Taxonomy" id="446682"/>
    <lineage>
        <taxon>Bacteria</taxon>
        <taxon>Pseudomonadati</taxon>
        <taxon>Pseudomonadota</taxon>
        <taxon>Alphaproteobacteria</taxon>
        <taxon>Rhodobacterales</taxon>
        <taxon>Rhodobacter group</taxon>
        <taxon>Rhodobacter</taxon>
    </lineage>
</organism>
<dbReference type="AlphaFoldDB" id="A0A285SZ69"/>
<dbReference type="EMBL" id="OBMT01000011">
    <property type="protein sequence ID" value="SOC14045.1"/>
    <property type="molecule type" value="Genomic_DNA"/>
</dbReference>
<reference evidence="2" key="1">
    <citation type="submission" date="2017-08" db="EMBL/GenBank/DDBJ databases">
        <authorList>
            <person name="Varghese N."/>
            <person name="Submissions S."/>
        </authorList>
    </citation>
    <scope>NUCLEOTIDE SEQUENCE [LARGE SCALE GENOMIC DNA]</scope>
    <source>
        <strain evidence="2">JA276</strain>
    </source>
</reference>
<dbReference type="Pfam" id="PF05013">
    <property type="entry name" value="FGase"/>
    <property type="match status" value="1"/>
</dbReference>